<gene>
    <name evidence="6" type="ORF">AALO_G00261800</name>
</gene>
<keyword evidence="1" id="KW-0807">Transducer</keyword>
<dbReference type="Gene3D" id="2.60.40.150">
    <property type="entry name" value="C2 domain"/>
    <property type="match status" value="1"/>
</dbReference>
<dbReference type="InterPro" id="IPR001711">
    <property type="entry name" value="PLipase_C_Pinositol-sp_Y"/>
</dbReference>
<evidence type="ECO:0000256" key="1">
    <source>
        <dbReference type="ARBA" id="ARBA00023224"/>
    </source>
</evidence>
<dbReference type="InterPro" id="IPR035892">
    <property type="entry name" value="C2_domain_sf"/>
</dbReference>
<dbReference type="CDD" id="cd08558">
    <property type="entry name" value="PI-PLCc_eukaryota"/>
    <property type="match status" value="1"/>
</dbReference>
<sequence length="455" mass="49892">MSRPLPHYYISSSHNTHVTEAQVPAVSGIGGYERALRLGCRCLELDVWEIHTTPSGQQRTLRLRHTRRDAPPLAFREVVQTVAKMAFLTSEYPLILCLENHCSVAQQRIMVRDLQEAFGERLHRGLLGNEDGRLIALCHADPPPNNEFPSSPAPSCVVTCFREALASRHAAERGAELVELTKRRLLRVRPSLMRVDSSNPDPLAFWKAGLQMVALNVQTDGTMLNLHRGWFQRNGACGYTLRPAIMRQQVAYFSANERGALPGVPPQTLHLRVISGRCLPKPRGGGAKGDVLDPYVTVAIHGIPADCAERRTNTVPQNGESPVFDQSFQFQVNLPELALLRFVVLDDFSIGDDFIGQYTLPLDCVQSGFRHVPLLSAEELPACGCCCCVAMARAACEGAKAQKRPVRQEGLAEPPLHAAAGAGPQGPGRRLQERCPAAERRHRPAGEHAGVFGGL</sequence>
<evidence type="ECO:0000313" key="7">
    <source>
        <dbReference type="Proteomes" id="UP000823561"/>
    </source>
</evidence>
<feature type="region of interest" description="Disordered" evidence="3">
    <location>
        <begin position="407"/>
        <end position="455"/>
    </location>
</feature>
<dbReference type="PROSITE" id="PS50008">
    <property type="entry name" value="PIPLC_Y_DOMAIN"/>
    <property type="match status" value="1"/>
</dbReference>
<evidence type="ECO:0000259" key="5">
    <source>
        <dbReference type="PROSITE" id="PS50008"/>
    </source>
</evidence>
<dbReference type="Gene3D" id="3.20.20.190">
    <property type="entry name" value="Phosphatidylinositol (PI) phosphodiesterase"/>
    <property type="match status" value="2"/>
</dbReference>
<evidence type="ECO:0000256" key="2">
    <source>
        <dbReference type="RuleBase" id="RU361133"/>
    </source>
</evidence>
<dbReference type="Pfam" id="PF00387">
    <property type="entry name" value="PI-PLC-Y"/>
    <property type="match status" value="1"/>
</dbReference>
<dbReference type="GO" id="GO:0007214">
    <property type="term" value="P:gamma-aminobutyric acid signaling pathway"/>
    <property type="evidence" value="ECO:0007669"/>
    <property type="project" value="TreeGrafter"/>
</dbReference>
<dbReference type="AlphaFoldDB" id="A0AAV6FXP1"/>
<dbReference type="GO" id="GO:0004435">
    <property type="term" value="F:phosphatidylinositol-4,5-bisphosphate phospholipase C activity"/>
    <property type="evidence" value="ECO:0007669"/>
    <property type="project" value="UniProtKB-EC"/>
</dbReference>
<organism evidence="6 7">
    <name type="scientific">Alosa alosa</name>
    <name type="common">allis shad</name>
    <dbReference type="NCBI Taxonomy" id="278164"/>
    <lineage>
        <taxon>Eukaryota</taxon>
        <taxon>Metazoa</taxon>
        <taxon>Chordata</taxon>
        <taxon>Craniata</taxon>
        <taxon>Vertebrata</taxon>
        <taxon>Euteleostomi</taxon>
        <taxon>Actinopterygii</taxon>
        <taxon>Neopterygii</taxon>
        <taxon>Teleostei</taxon>
        <taxon>Clupei</taxon>
        <taxon>Clupeiformes</taxon>
        <taxon>Clupeoidei</taxon>
        <taxon>Clupeidae</taxon>
        <taxon>Alosa</taxon>
    </lineage>
</organism>
<keyword evidence="2" id="KW-0378">Hydrolase</keyword>
<name>A0AAV6FXP1_9TELE</name>
<dbReference type="GO" id="GO:0046488">
    <property type="term" value="P:phosphatidylinositol metabolic process"/>
    <property type="evidence" value="ECO:0007669"/>
    <property type="project" value="TreeGrafter"/>
</dbReference>
<dbReference type="SMART" id="SM00149">
    <property type="entry name" value="PLCYc"/>
    <property type="match status" value="1"/>
</dbReference>
<dbReference type="EMBL" id="JADWDJ010000020">
    <property type="protein sequence ID" value="KAG5265136.1"/>
    <property type="molecule type" value="Genomic_DNA"/>
</dbReference>
<dbReference type="PROSITE" id="PS50007">
    <property type="entry name" value="PIPLC_X_DOMAIN"/>
    <property type="match status" value="1"/>
</dbReference>
<dbReference type="GO" id="GO:0051209">
    <property type="term" value="P:release of sequestered calcium ion into cytosol"/>
    <property type="evidence" value="ECO:0007669"/>
    <property type="project" value="TreeGrafter"/>
</dbReference>
<dbReference type="SUPFAM" id="SSF49562">
    <property type="entry name" value="C2 domain (Calcium/lipid-binding domain, CaLB)"/>
    <property type="match status" value="1"/>
</dbReference>
<dbReference type="InterPro" id="IPR000909">
    <property type="entry name" value="PLipase_C_PInositol-sp_X_dom"/>
</dbReference>
<dbReference type="GO" id="GO:0016042">
    <property type="term" value="P:lipid catabolic process"/>
    <property type="evidence" value="ECO:0007669"/>
    <property type="project" value="UniProtKB-KW"/>
</dbReference>
<feature type="domain" description="C2" evidence="4">
    <location>
        <begin position="247"/>
        <end position="376"/>
    </location>
</feature>
<dbReference type="SUPFAM" id="SSF51695">
    <property type="entry name" value="PLC-like phosphodiesterases"/>
    <property type="match status" value="1"/>
</dbReference>
<dbReference type="Pfam" id="PF00388">
    <property type="entry name" value="PI-PLC-X"/>
    <property type="match status" value="1"/>
</dbReference>
<dbReference type="SMART" id="SM00148">
    <property type="entry name" value="PLCXc"/>
    <property type="match status" value="1"/>
</dbReference>
<feature type="compositionally biased region" description="Low complexity" evidence="3">
    <location>
        <begin position="409"/>
        <end position="422"/>
    </location>
</feature>
<dbReference type="InterPro" id="IPR001192">
    <property type="entry name" value="PI-PLC_fam"/>
</dbReference>
<dbReference type="EC" id="3.1.4.11" evidence="2"/>
<evidence type="ECO:0000256" key="3">
    <source>
        <dbReference type="SAM" id="MobiDB-lite"/>
    </source>
</evidence>
<dbReference type="PANTHER" id="PTHR10336">
    <property type="entry name" value="PHOSPHOINOSITIDE-SPECIFIC PHOSPHOLIPASE C FAMILY PROTEIN"/>
    <property type="match status" value="1"/>
</dbReference>
<dbReference type="InterPro" id="IPR017946">
    <property type="entry name" value="PLC-like_Pdiesterase_TIM-brl"/>
</dbReference>
<protein>
    <recommendedName>
        <fullName evidence="2">Phosphoinositide phospholipase C</fullName>
        <ecNumber evidence="2">3.1.4.11</ecNumber>
    </recommendedName>
</protein>
<evidence type="ECO:0000313" key="6">
    <source>
        <dbReference type="EMBL" id="KAG5265136.1"/>
    </source>
</evidence>
<dbReference type="InterPro" id="IPR000008">
    <property type="entry name" value="C2_dom"/>
</dbReference>
<dbReference type="PRINTS" id="PR00390">
    <property type="entry name" value="PHPHLIPASEC"/>
</dbReference>
<keyword evidence="7" id="KW-1185">Reference proteome</keyword>
<dbReference type="SMART" id="SM00239">
    <property type="entry name" value="C2"/>
    <property type="match status" value="1"/>
</dbReference>
<keyword evidence="2" id="KW-0443">Lipid metabolism</keyword>
<accession>A0AAV6FXP1</accession>
<reference evidence="6" key="1">
    <citation type="submission" date="2020-10" db="EMBL/GenBank/DDBJ databases">
        <title>Chromosome-scale genome assembly of the Allis shad, Alosa alosa.</title>
        <authorList>
            <person name="Margot Z."/>
            <person name="Christophe K."/>
            <person name="Cabau C."/>
            <person name="Louis A."/>
            <person name="Berthelot C."/>
            <person name="Parey E."/>
            <person name="Roest Crollius H."/>
            <person name="Montfort J."/>
            <person name="Robinson-Rechavi M."/>
            <person name="Bucao C."/>
            <person name="Bouchez O."/>
            <person name="Gislard M."/>
            <person name="Lluch J."/>
            <person name="Milhes M."/>
            <person name="Lampietro C."/>
            <person name="Lopez Roques C."/>
            <person name="Donnadieu C."/>
            <person name="Braasch I."/>
            <person name="Desvignes T."/>
            <person name="Postlethwait J."/>
            <person name="Bobe J."/>
            <person name="Guiguen Y."/>
        </authorList>
    </citation>
    <scope>NUCLEOTIDE SEQUENCE</scope>
    <source>
        <strain evidence="6">M-15738</strain>
        <tissue evidence="6">Blood</tissue>
    </source>
</reference>
<dbReference type="Proteomes" id="UP000823561">
    <property type="component" value="Chromosome 20"/>
</dbReference>
<dbReference type="Pfam" id="PF00168">
    <property type="entry name" value="C2"/>
    <property type="match status" value="1"/>
</dbReference>
<comment type="caution">
    <text evidence="6">The sequence shown here is derived from an EMBL/GenBank/DDBJ whole genome shotgun (WGS) entry which is preliminary data.</text>
</comment>
<proteinExistence type="predicted"/>
<dbReference type="CDD" id="cd00275">
    <property type="entry name" value="C2_PLC_like"/>
    <property type="match status" value="1"/>
</dbReference>
<comment type="catalytic activity">
    <reaction evidence="2">
        <text>a 1,2-diacyl-sn-glycero-3-phospho-(1D-myo-inositol-4,5-bisphosphate) + H2O = 1D-myo-inositol 1,4,5-trisphosphate + a 1,2-diacyl-sn-glycerol + H(+)</text>
        <dbReference type="Rhea" id="RHEA:33179"/>
        <dbReference type="ChEBI" id="CHEBI:15377"/>
        <dbReference type="ChEBI" id="CHEBI:15378"/>
        <dbReference type="ChEBI" id="CHEBI:17815"/>
        <dbReference type="ChEBI" id="CHEBI:58456"/>
        <dbReference type="ChEBI" id="CHEBI:203600"/>
        <dbReference type="EC" id="3.1.4.11"/>
    </reaction>
</comment>
<keyword evidence="2" id="KW-0442">Lipid degradation</keyword>
<dbReference type="PROSITE" id="PS50004">
    <property type="entry name" value="C2"/>
    <property type="match status" value="1"/>
</dbReference>
<evidence type="ECO:0000259" key="4">
    <source>
        <dbReference type="PROSITE" id="PS50004"/>
    </source>
</evidence>
<dbReference type="GO" id="GO:0032228">
    <property type="term" value="P:regulation of synaptic transmission, GABAergic"/>
    <property type="evidence" value="ECO:0007669"/>
    <property type="project" value="TreeGrafter"/>
</dbReference>
<feature type="domain" description="PI-PLC Y-box" evidence="5">
    <location>
        <begin position="158"/>
        <end position="247"/>
    </location>
</feature>
<dbReference type="GO" id="GO:0048015">
    <property type="term" value="P:phosphatidylinositol-mediated signaling"/>
    <property type="evidence" value="ECO:0007669"/>
    <property type="project" value="TreeGrafter"/>
</dbReference>
<dbReference type="PANTHER" id="PTHR10336:SF102">
    <property type="entry name" value="INACTIVE PHOSPHOLIPASE C-LIKE PROTEIN 1"/>
    <property type="match status" value="1"/>
</dbReference>
<feature type="compositionally biased region" description="Basic and acidic residues" evidence="3">
    <location>
        <begin position="430"/>
        <end position="439"/>
    </location>
</feature>